<dbReference type="GO" id="GO:0005262">
    <property type="term" value="F:calcium channel activity"/>
    <property type="evidence" value="ECO:0007669"/>
    <property type="project" value="TreeGrafter"/>
</dbReference>
<dbReference type="PANTHER" id="PTHR13462">
    <property type="entry name" value="CALCIUM UNIPORTER PROTEIN, MITOCHONDRIAL"/>
    <property type="match status" value="1"/>
</dbReference>
<dbReference type="EMBL" id="GGEC01021890">
    <property type="protein sequence ID" value="MBX02374.1"/>
    <property type="molecule type" value="Transcribed_RNA"/>
</dbReference>
<proteinExistence type="predicted"/>
<dbReference type="PANTHER" id="PTHR13462:SF31">
    <property type="entry name" value="CALCIUM UNIPORTER PROTEIN 1, MITOCHONDRIAL"/>
    <property type="match status" value="1"/>
</dbReference>
<dbReference type="GO" id="GO:0051560">
    <property type="term" value="P:mitochondrial calcium ion homeostasis"/>
    <property type="evidence" value="ECO:0007669"/>
    <property type="project" value="InterPro"/>
</dbReference>
<accession>A0A2P2K9F1</accession>
<evidence type="ECO:0000256" key="1">
    <source>
        <dbReference type="SAM" id="MobiDB-lite"/>
    </source>
</evidence>
<organism evidence="2">
    <name type="scientific">Rhizophora mucronata</name>
    <name type="common">Asiatic mangrove</name>
    <dbReference type="NCBI Taxonomy" id="61149"/>
    <lineage>
        <taxon>Eukaryota</taxon>
        <taxon>Viridiplantae</taxon>
        <taxon>Streptophyta</taxon>
        <taxon>Embryophyta</taxon>
        <taxon>Tracheophyta</taxon>
        <taxon>Spermatophyta</taxon>
        <taxon>Magnoliopsida</taxon>
        <taxon>eudicotyledons</taxon>
        <taxon>Gunneridae</taxon>
        <taxon>Pentapetalae</taxon>
        <taxon>rosids</taxon>
        <taxon>fabids</taxon>
        <taxon>Malpighiales</taxon>
        <taxon>Rhizophoraceae</taxon>
        <taxon>Rhizophora</taxon>
    </lineage>
</organism>
<reference evidence="2" key="1">
    <citation type="submission" date="2018-02" db="EMBL/GenBank/DDBJ databases">
        <title>Rhizophora mucronata_Transcriptome.</title>
        <authorList>
            <person name="Meera S.P."/>
            <person name="Sreeshan A."/>
            <person name="Augustine A."/>
        </authorList>
    </citation>
    <scope>NUCLEOTIDE SEQUENCE</scope>
    <source>
        <tissue evidence="2">Leaf</tissue>
    </source>
</reference>
<dbReference type="GO" id="GO:0015292">
    <property type="term" value="F:uniporter activity"/>
    <property type="evidence" value="ECO:0007669"/>
    <property type="project" value="TreeGrafter"/>
</dbReference>
<dbReference type="GO" id="GO:1990246">
    <property type="term" value="C:uniplex complex"/>
    <property type="evidence" value="ECO:0007669"/>
    <property type="project" value="TreeGrafter"/>
</dbReference>
<dbReference type="EMBL" id="GGEC01021891">
    <property type="protein sequence ID" value="MBX02375.1"/>
    <property type="molecule type" value="Transcribed_RNA"/>
</dbReference>
<feature type="compositionally biased region" description="Polar residues" evidence="1">
    <location>
        <begin position="27"/>
        <end position="45"/>
    </location>
</feature>
<dbReference type="GO" id="GO:0036444">
    <property type="term" value="P:calcium import into the mitochondrion"/>
    <property type="evidence" value="ECO:0007669"/>
    <property type="project" value="TreeGrafter"/>
</dbReference>
<dbReference type="AlphaFoldDB" id="A0A2P2K9F1"/>
<dbReference type="InterPro" id="IPR039055">
    <property type="entry name" value="MCU_fam"/>
</dbReference>
<protein>
    <submittedName>
        <fullName evidence="2">Uncharacterized protein</fullName>
    </submittedName>
</protein>
<name>A0A2P2K9F1_RHIMU</name>
<evidence type="ECO:0000313" key="2">
    <source>
        <dbReference type="EMBL" id="MBX02375.1"/>
    </source>
</evidence>
<feature type="region of interest" description="Disordered" evidence="1">
    <location>
        <begin position="27"/>
        <end position="53"/>
    </location>
</feature>
<sequence>MTAFKKTLAERLFKISKISNQSLTNCHISSPSVQTRRPKNPSQANMAPDPGDKGVFRRLFHKRAVFQPSASGDFRPTQIGGNPVEKLKALDFARDRIRLDGLCPPPILKVERSPADRPPEKEGLTVKDARKLLLVAQLETVKSRLRGIEKSWVTYTEFVQICGEICWDPEQAVPIAKTLDESGTVIVLGNVVYLKPEQENVETLLFRQI</sequence>